<dbReference type="Pfam" id="PF09917">
    <property type="entry name" value="DUF2147"/>
    <property type="match status" value="1"/>
</dbReference>
<dbReference type="Gene3D" id="2.40.128.520">
    <property type="match status" value="1"/>
</dbReference>
<organism evidence="3 4">
    <name type="scientific">Massilia cellulosiltytica</name>
    <dbReference type="NCBI Taxonomy" id="2683234"/>
    <lineage>
        <taxon>Bacteria</taxon>
        <taxon>Pseudomonadati</taxon>
        <taxon>Pseudomonadota</taxon>
        <taxon>Betaproteobacteria</taxon>
        <taxon>Burkholderiales</taxon>
        <taxon>Oxalobacteraceae</taxon>
        <taxon>Telluria group</taxon>
        <taxon>Massilia</taxon>
    </lineage>
</organism>
<dbReference type="InterPro" id="IPR019223">
    <property type="entry name" value="DUF2147"/>
</dbReference>
<dbReference type="PANTHER" id="PTHR36919:SF3">
    <property type="entry name" value="BLL5882 PROTEIN"/>
    <property type="match status" value="1"/>
</dbReference>
<evidence type="ECO:0000259" key="2">
    <source>
        <dbReference type="Pfam" id="PF09917"/>
    </source>
</evidence>
<accession>A0A7X3K8H0</accession>
<protein>
    <submittedName>
        <fullName evidence="3">DUF2147 domain-containing protein</fullName>
    </submittedName>
</protein>
<dbReference type="AlphaFoldDB" id="A0A7X3K8H0"/>
<dbReference type="Proteomes" id="UP000443353">
    <property type="component" value="Unassembled WGS sequence"/>
</dbReference>
<evidence type="ECO:0000256" key="1">
    <source>
        <dbReference type="SAM" id="SignalP"/>
    </source>
</evidence>
<dbReference type="EMBL" id="WSES01000005">
    <property type="protein sequence ID" value="MVW61969.1"/>
    <property type="molecule type" value="Genomic_DNA"/>
</dbReference>
<dbReference type="RefSeq" id="WP_056122381.1">
    <property type="nucleotide sequence ID" value="NZ_WSES01000005.1"/>
</dbReference>
<evidence type="ECO:0000313" key="3">
    <source>
        <dbReference type="EMBL" id="MVW61969.1"/>
    </source>
</evidence>
<comment type="caution">
    <text evidence="3">The sequence shown here is derived from an EMBL/GenBank/DDBJ whole genome shotgun (WGS) entry which is preliminary data.</text>
</comment>
<feature type="chain" id="PRO_5030643440" evidence="1">
    <location>
        <begin position="24"/>
        <end position="150"/>
    </location>
</feature>
<keyword evidence="4" id="KW-1185">Reference proteome</keyword>
<reference evidence="3 4" key="1">
    <citation type="submission" date="2019-12" db="EMBL/GenBank/DDBJ databases">
        <authorList>
            <person name="Li C."/>
            <person name="Zhao J."/>
        </authorList>
    </citation>
    <scope>NUCLEOTIDE SEQUENCE [LARGE SCALE GENOMIC DNA]</scope>
    <source>
        <strain evidence="3 4">NEAU-DD11</strain>
    </source>
</reference>
<feature type="domain" description="DUF2147" evidence="2">
    <location>
        <begin position="30"/>
        <end position="148"/>
    </location>
</feature>
<evidence type="ECO:0000313" key="4">
    <source>
        <dbReference type="Proteomes" id="UP000443353"/>
    </source>
</evidence>
<sequence length="150" mass="16372">MRPLAHAAILTFAAALAAPLAWAQDASPVGLWKTIDDASGKPTALIRITETQGELQGKIEKLFRTPEEDQNPKCTLCQGARKDQPIVGMTIVSGLRKNGDEYTGGEILDPKNGKVYKSKLSIHEGGKKLEVRGYVGVPMFGRSQVWLRQE</sequence>
<feature type="signal peptide" evidence="1">
    <location>
        <begin position="1"/>
        <end position="23"/>
    </location>
</feature>
<dbReference type="PANTHER" id="PTHR36919">
    <property type="entry name" value="BLR1215 PROTEIN"/>
    <property type="match status" value="1"/>
</dbReference>
<gene>
    <name evidence="3" type="ORF">GPY61_18720</name>
</gene>
<name>A0A7X3K8H0_9BURK</name>
<keyword evidence="1" id="KW-0732">Signal</keyword>
<proteinExistence type="predicted"/>